<feature type="compositionally biased region" description="Basic and acidic residues" evidence="5">
    <location>
        <begin position="146"/>
        <end position="162"/>
    </location>
</feature>
<dbReference type="GO" id="GO:0005634">
    <property type="term" value="C:nucleus"/>
    <property type="evidence" value="ECO:0007669"/>
    <property type="project" value="UniProtKB-SubCell"/>
</dbReference>
<dbReference type="Pfam" id="PF01878">
    <property type="entry name" value="EVE"/>
    <property type="match status" value="1"/>
</dbReference>
<name>A0A8H4LVC7_9HYPO</name>
<organism evidence="7 8">
    <name type="scientific">Ophiocordyceps sinensis</name>
    <dbReference type="NCBI Taxonomy" id="72228"/>
    <lineage>
        <taxon>Eukaryota</taxon>
        <taxon>Fungi</taxon>
        <taxon>Dikarya</taxon>
        <taxon>Ascomycota</taxon>
        <taxon>Pezizomycotina</taxon>
        <taxon>Sordariomycetes</taxon>
        <taxon>Hypocreomycetidae</taxon>
        <taxon>Hypocreales</taxon>
        <taxon>Ophiocordycipitaceae</taxon>
        <taxon>Ophiocordyceps</taxon>
    </lineage>
</organism>
<evidence type="ECO:0000256" key="2">
    <source>
        <dbReference type="ARBA" id="ARBA00014654"/>
    </source>
</evidence>
<keyword evidence="4" id="KW-0539">Nucleus</keyword>
<feature type="compositionally biased region" description="Basic and acidic residues" evidence="5">
    <location>
        <begin position="106"/>
        <end position="115"/>
    </location>
</feature>
<feature type="domain" description="EVE" evidence="6">
    <location>
        <begin position="253"/>
        <end position="410"/>
    </location>
</feature>
<feature type="compositionally biased region" description="Low complexity" evidence="5">
    <location>
        <begin position="121"/>
        <end position="132"/>
    </location>
</feature>
<comment type="caution">
    <text evidence="7">The sequence shown here is derived from an EMBL/GenBank/DDBJ whole genome shotgun (WGS) entry which is preliminary data.</text>
</comment>
<dbReference type="Proteomes" id="UP000557566">
    <property type="component" value="Unassembled WGS sequence"/>
</dbReference>
<evidence type="ECO:0000256" key="1">
    <source>
        <dbReference type="ARBA" id="ARBA00004123"/>
    </source>
</evidence>
<dbReference type="Gene3D" id="3.10.590.10">
    <property type="entry name" value="ph1033 like domains"/>
    <property type="match status" value="1"/>
</dbReference>
<evidence type="ECO:0000313" key="7">
    <source>
        <dbReference type="EMBL" id="KAF4505752.1"/>
    </source>
</evidence>
<comment type="subcellular location">
    <subcellularLocation>
        <location evidence="1">Nucleus</location>
    </subcellularLocation>
</comment>
<dbReference type="CDD" id="cd21133">
    <property type="entry name" value="EVE"/>
    <property type="match status" value="1"/>
</dbReference>
<dbReference type="InterPro" id="IPR015947">
    <property type="entry name" value="PUA-like_sf"/>
</dbReference>
<dbReference type="EMBL" id="JAAVMX010000008">
    <property type="protein sequence ID" value="KAF4505752.1"/>
    <property type="molecule type" value="Genomic_DNA"/>
</dbReference>
<evidence type="ECO:0000256" key="5">
    <source>
        <dbReference type="SAM" id="MobiDB-lite"/>
    </source>
</evidence>
<evidence type="ECO:0000256" key="3">
    <source>
        <dbReference type="ARBA" id="ARBA00022553"/>
    </source>
</evidence>
<evidence type="ECO:0000256" key="4">
    <source>
        <dbReference type="ARBA" id="ARBA00023242"/>
    </source>
</evidence>
<dbReference type="PANTHER" id="PTHR14087">
    <property type="entry name" value="THYMOCYTE NUCLEAR PROTEIN 1"/>
    <property type="match status" value="1"/>
</dbReference>
<keyword evidence="3" id="KW-0597">Phosphoprotein</keyword>
<evidence type="ECO:0000259" key="6">
    <source>
        <dbReference type="Pfam" id="PF01878"/>
    </source>
</evidence>
<keyword evidence="8" id="KW-1185">Reference proteome</keyword>
<proteinExistence type="predicted"/>
<dbReference type="InterPro" id="IPR052181">
    <property type="entry name" value="5hmC_binding"/>
</dbReference>
<feature type="region of interest" description="Disordered" evidence="5">
    <location>
        <begin position="1"/>
        <end position="20"/>
    </location>
</feature>
<reference evidence="7 8" key="1">
    <citation type="journal article" date="2020" name="Genome Biol. Evol.">
        <title>A new high-quality draft genome assembly of the Chinese cordyceps Ophiocordyceps sinensis.</title>
        <authorList>
            <person name="Shu R."/>
            <person name="Zhang J."/>
            <person name="Meng Q."/>
            <person name="Zhang H."/>
            <person name="Zhou G."/>
            <person name="Li M."/>
            <person name="Wu P."/>
            <person name="Zhao Y."/>
            <person name="Chen C."/>
            <person name="Qin Q."/>
        </authorList>
    </citation>
    <scope>NUCLEOTIDE SEQUENCE [LARGE SCALE GENOMIC DNA]</scope>
    <source>
        <strain evidence="7 8">IOZ07</strain>
    </source>
</reference>
<dbReference type="FunFam" id="3.10.590.10:FF:000003">
    <property type="entry name" value="Thymocyte nuclear protein 1"/>
    <property type="match status" value="1"/>
</dbReference>
<dbReference type="InterPro" id="IPR002740">
    <property type="entry name" value="EVE_domain"/>
</dbReference>
<feature type="region of interest" description="Disordered" evidence="5">
    <location>
        <begin position="41"/>
        <end position="239"/>
    </location>
</feature>
<dbReference type="PANTHER" id="PTHR14087:SF7">
    <property type="entry name" value="THYMOCYTE NUCLEAR PROTEIN 1"/>
    <property type="match status" value="1"/>
</dbReference>
<dbReference type="InterPro" id="IPR047197">
    <property type="entry name" value="THYN1-like_EVE"/>
</dbReference>
<sequence length="431" mass="46862">MSLSMAAAEPQSMRDDARLDPVRWLSGVKVVKVEWLVADGWGRAKRPRGSRGFTSNQRAPSSTSNVQPRLTGPRQRRLAPIRTRIGIMAGARKRRAPAAGEVDGGAGRDEPEPKRRSSRHAVAAAAAAAAAATPIAPGPKSVDVPPPRKAEKPQEPVQEGKRGSKTATRGVKPIEGDDAPAEKRKKTLAVGHGAKAKPTGKDSSSSSRVKPKPKPKRSSDDSKPADANHAIDRDADALPAVNAEASRHEGEWYWLMKAEPETRLENGVDVSFSIDQLRAKTRPEGWDGIRAYAARNNMRSMNVGDKAFFYHSNCKEPGIAGIMEIVKEFSPDDSALRPGAPYYDPASTKENPRWSLVHVEFRRKFAVPISLRELRELGKPGGALEGMQMLRQSRLSVSRVSSAEWAALCRLADDKAAAAGLEHDDGREPRR</sequence>
<accession>A0A8H4LVC7</accession>
<dbReference type="OrthoDB" id="41445at2759"/>
<gene>
    <name evidence="7" type="ORF">G6O67_007668</name>
</gene>
<protein>
    <recommendedName>
        <fullName evidence="2">Thymocyte nuclear protein 1</fullName>
    </recommendedName>
</protein>
<feature type="compositionally biased region" description="Polar residues" evidence="5">
    <location>
        <begin position="52"/>
        <end position="68"/>
    </location>
</feature>
<evidence type="ECO:0000313" key="8">
    <source>
        <dbReference type="Proteomes" id="UP000557566"/>
    </source>
</evidence>
<dbReference type="AlphaFoldDB" id="A0A8H4LVC7"/>
<feature type="compositionally biased region" description="Basic and acidic residues" evidence="5">
    <location>
        <begin position="217"/>
        <end position="236"/>
    </location>
</feature>
<dbReference type="SUPFAM" id="SSF88697">
    <property type="entry name" value="PUA domain-like"/>
    <property type="match status" value="1"/>
</dbReference>